<dbReference type="InterPro" id="IPR036515">
    <property type="entry name" value="Transposase_17_sf"/>
</dbReference>
<evidence type="ECO:0000313" key="3">
    <source>
        <dbReference type="Proteomes" id="UP000606721"/>
    </source>
</evidence>
<dbReference type="Pfam" id="PF01797">
    <property type="entry name" value="Y1_Tnp"/>
    <property type="match status" value="1"/>
</dbReference>
<protein>
    <submittedName>
        <fullName evidence="2">Transposase</fullName>
    </submittedName>
</protein>
<evidence type="ECO:0000259" key="1">
    <source>
        <dbReference type="SMART" id="SM01321"/>
    </source>
</evidence>
<proteinExistence type="predicted"/>
<dbReference type="EMBL" id="JACJQT010000053">
    <property type="protein sequence ID" value="MBD2280173.1"/>
    <property type="molecule type" value="Genomic_DNA"/>
</dbReference>
<gene>
    <name evidence="2" type="ORF">H6F99_18380</name>
</gene>
<dbReference type="InterPro" id="IPR002686">
    <property type="entry name" value="Transposase_17"/>
</dbReference>
<sequence>MEYRRANVAGGTYFFTVVTEKRQKILCLPKNVSLLRDAFGYVMQKHPFIIDAIVILPDHLHCIWTLPENDHDFSTRWRLIKSYLSRKCETISPENISISRKKKKQRAIWQHRFWEHLIRDEIDFQNHVEYIHYNPVKHGLVTAPKDWEYSSFHRAVRQGMYDMMWGAGEEIMVLLLRVRLF</sequence>
<organism evidence="2 3">
    <name type="scientific">Aphanizomenon flos-aquae FACHB-1040</name>
    <dbReference type="NCBI Taxonomy" id="2692887"/>
    <lineage>
        <taxon>Bacteria</taxon>
        <taxon>Bacillati</taxon>
        <taxon>Cyanobacteriota</taxon>
        <taxon>Cyanophyceae</taxon>
        <taxon>Nostocales</taxon>
        <taxon>Aphanizomenonaceae</taxon>
        <taxon>Aphanizomenon</taxon>
    </lineage>
</organism>
<dbReference type="SMART" id="SM01321">
    <property type="entry name" value="Y1_Tnp"/>
    <property type="match status" value="1"/>
</dbReference>
<dbReference type="PANTHER" id="PTHR36966:SF1">
    <property type="entry name" value="REP-ASSOCIATED TYROSINE TRANSPOSASE"/>
    <property type="match status" value="1"/>
</dbReference>
<comment type="caution">
    <text evidence="2">The sequence shown here is derived from an EMBL/GenBank/DDBJ whole genome shotgun (WGS) entry which is preliminary data.</text>
</comment>
<feature type="domain" description="Transposase IS200-like" evidence="1">
    <location>
        <begin position="8"/>
        <end position="134"/>
    </location>
</feature>
<name>A0ABR8C0Z8_APHFL</name>
<dbReference type="InterPro" id="IPR052715">
    <property type="entry name" value="RAYT_transposase"/>
</dbReference>
<dbReference type="SUPFAM" id="SSF143422">
    <property type="entry name" value="Transposase IS200-like"/>
    <property type="match status" value="1"/>
</dbReference>
<dbReference type="NCBIfam" id="NF047646">
    <property type="entry name" value="REP_Tyr_transpos"/>
    <property type="match status" value="1"/>
</dbReference>
<dbReference type="PANTHER" id="PTHR36966">
    <property type="entry name" value="REP-ASSOCIATED TYROSINE TRANSPOSASE"/>
    <property type="match status" value="1"/>
</dbReference>
<evidence type="ECO:0000313" key="2">
    <source>
        <dbReference type="EMBL" id="MBD2280173.1"/>
    </source>
</evidence>
<dbReference type="Gene3D" id="3.30.70.1290">
    <property type="entry name" value="Transposase IS200-like"/>
    <property type="match status" value="1"/>
</dbReference>
<accession>A0ABR8C0Z8</accession>
<dbReference type="RefSeq" id="WP_190383828.1">
    <property type="nucleotide sequence ID" value="NZ_JACJQT010000053.1"/>
</dbReference>
<keyword evidence="3" id="KW-1185">Reference proteome</keyword>
<reference evidence="2 3" key="1">
    <citation type="journal article" date="2020" name="ISME J.">
        <title>Comparative genomics reveals insights into cyanobacterial evolution and habitat adaptation.</title>
        <authorList>
            <person name="Chen M.Y."/>
            <person name="Teng W.K."/>
            <person name="Zhao L."/>
            <person name="Hu C.X."/>
            <person name="Zhou Y.K."/>
            <person name="Han B.P."/>
            <person name="Song L.R."/>
            <person name="Shu W.S."/>
        </authorList>
    </citation>
    <scope>NUCLEOTIDE SEQUENCE [LARGE SCALE GENOMIC DNA]</scope>
    <source>
        <strain evidence="2 3">FACHB-1040</strain>
    </source>
</reference>
<dbReference type="Proteomes" id="UP000606721">
    <property type="component" value="Unassembled WGS sequence"/>
</dbReference>